<sequence length="460" mass="51174">MGKLLDGRYQVTQILSQGGFGRTFLALDTKLPGNPICVVKQLHPATSSSSVLLKAQELFEREAKILQQLGEHPNIPRLLAYFEENKEFYLVEEYIVGKPLSAEFLIGQPLLEEQVITILVELLENLNFVHQNQVIHRDIKPDNIIRRSLDKKLVLIDFGSVKEVTQKDNSSKTLIGTPGYIPVEQAVGNPRFNSDLYAVGIIGIQALTGQMPQELPRNFNTEQILWHDLAKVTPELASILDKMICHDYRDRYQSAREVLEDIHRLIWSGQPGPVPTQPSPLPTQPHSLPTQLIDAEPKIKSPQKNNNSLVMIGGVASLVVLAAIGGGVIFSQIESIPNPKLSLNGKILDGFLTEQDKVFKKNSLNPLAPSDHQIFYYKDYYFKGNQGQKISIEMTSQQIDPSLKLVFPNSVDGVENDDISPSNPNAKIVVDLPETGIYKVIVTSSQPQETGSYQLSGKKL</sequence>
<organism evidence="11 12">
    <name type="scientific">Gloeothece verrucosa (strain PCC 7822)</name>
    <name type="common">Cyanothece sp. (strain PCC 7822)</name>
    <dbReference type="NCBI Taxonomy" id="497965"/>
    <lineage>
        <taxon>Bacteria</taxon>
        <taxon>Bacillati</taxon>
        <taxon>Cyanobacteriota</taxon>
        <taxon>Cyanophyceae</taxon>
        <taxon>Oscillatoriophycideae</taxon>
        <taxon>Chroococcales</taxon>
        <taxon>Aphanothecaceae</taxon>
        <taxon>Gloeothece</taxon>
        <taxon>Gloeothece verrucosa</taxon>
    </lineage>
</organism>
<evidence type="ECO:0000256" key="9">
    <source>
        <dbReference type="SAM" id="Phobius"/>
    </source>
</evidence>
<dbReference type="PANTHER" id="PTHR24363">
    <property type="entry name" value="SERINE/THREONINE PROTEIN KINASE"/>
    <property type="match status" value="1"/>
</dbReference>
<keyword evidence="2 11" id="KW-0723">Serine/threonine-protein kinase</keyword>
<dbReference type="PANTHER" id="PTHR24363:SF0">
    <property type="entry name" value="SERINE_THREONINE KINASE LIKE DOMAIN CONTAINING 1"/>
    <property type="match status" value="1"/>
</dbReference>
<keyword evidence="6" id="KW-0067">ATP-binding</keyword>
<evidence type="ECO:0000256" key="2">
    <source>
        <dbReference type="ARBA" id="ARBA00022527"/>
    </source>
</evidence>
<proteinExistence type="predicted"/>
<accession>E0UES6</accession>
<dbReference type="CDD" id="cd14014">
    <property type="entry name" value="STKc_PknB_like"/>
    <property type="match status" value="1"/>
</dbReference>
<evidence type="ECO:0000313" key="12">
    <source>
        <dbReference type="Proteomes" id="UP000008206"/>
    </source>
</evidence>
<name>E0UES6_GLOV7</name>
<evidence type="ECO:0000313" key="11">
    <source>
        <dbReference type="EMBL" id="ADN13056.1"/>
    </source>
</evidence>
<evidence type="ECO:0000256" key="6">
    <source>
        <dbReference type="ARBA" id="ARBA00022840"/>
    </source>
</evidence>
<dbReference type="SUPFAM" id="SSF56112">
    <property type="entry name" value="Protein kinase-like (PK-like)"/>
    <property type="match status" value="1"/>
</dbReference>
<dbReference type="GO" id="GO:0005524">
    <property type="term" value="F:ATP binding"/>
    <property type="evidence" value="ECO:0007669"/>
    <property type="project" value="UniProtKB-KW"/>
</dbReference>
<gene>
    <name evidence="11" type="ordered locus">Cyan7822_1047</name>
</gene>
<protein>
    <recommendedName>
        <fullName evidence="1">non-specific serine/threonine protein kinase</fullName>
        <ecNumber evidence="1">2.7.11.1</ecNumber>
    </recommendedName>
</protein>
<dbReference type="EMBL" id="CP002198">
    <property type="protein sequence ID" value="ADN13056.1"/>
    <property type="molecule type" value="Genomic_DNA"/>
</dbReference>
<feature type="domain" description="Protein kinase" evidence="10">
    <location>
        <begin position="9"/>
        <end position="266"/>
    </location>
</feature>
<dbReference type="HOGENOM" id="CLU_000288_135_5_3"/>
<keyword evidence="5 11" id="KW-0418">Kinase</keyword>
<dbReference type="SMART" id="SM00220">
    <property type="entry name" value="S_TKc"/>
    <property type="match status" value="1"/>
</dbReference>
<dbReference type="Pfam" id="PF00069">
    <property type="entry name" value="Pkinase"/>
    <property type="match status" value="1"/>
</dbReference>
<dbReference type="Gene3D" id="2.60.120.380">
    <property type="match status" value="1"/>
</dbReference>
<feature type="transmembrane region" description="Helical" evidence="9">
    <location>
        <begin position="308"/>
        <end position="330"/>
    </location>
</feature>
<keyword evidence="9" id="KW-0812">Transmembrane</keyword>
<evidence type="ECO:0000259" key="10">
    <source>
        <dbReference type="PROSITE" id="PS50011"/>
    </source>
</evidence>
<dbReference type="STRING" id="497965.Cyan7822_1047"/>
<evidence type="ECO:0000256" key="3">
    <source>
        <dbReference type="ARBA" id="ARBA00022679"/>
    </source>
</evidence>
<keyword evidence="9" id="KW-1133">Transmembrane helix</keyword>
<dbReference type="KEGG" id="cyj:Cyan7822_1047"/>
<dbReference type="GO" id="GO:0004674">
    <property type="term" value="F:protein serine/threonine kinase activity"/>
    <property type="evidence" value="ECO:0007669"/>
    <property type="project" value="UniProtKB-KW"/>
</dbReference>
<dbReference type="Proteomes" id="UP000008206">
    <property type="component" value="Chromosome"/>
</dbReference>
<dbReference type="Gene3D" id="3.30.200.20">
    <property type="entry name" value="Phosphorylase Kinase, domain 1"/>
    <property type="match status" value="1"/>
</dbReference>
<keyword evidence="3" id="KW-0808">Transferase</keyword>
<keyword evidence="12" id="KW-1185">Reference proteome</keyword>
<keyword evidence="9" id="KW-0472">Membrane</keyword>
<evidence type="ECO:0000256" key="1">
    <source>
        <dbReference type="ARBA" id="ARBA00012513"/>
    </source>
</evidence>
<comment type="catalytic activity">
    <reaction evidence="7">
        <text>L-threonyl-[protein] + ATP = O-phospho-L-threonyl-[protein] + ADP + H(+)</text>
        <dbReference type="Rhea" id="RHEA:46608"/>
        <dbReference type="Rhea" id="RHEA-COMP:11060"/>
        <dbReference type="Rhea" id="RHEA-COMP:11605"/>
        <dbReference type="ChEBI" id="CHEBI:15378"/>
        <dbReference type="ChEBI" id="CHEBI:30013"/>
        <dbReference type="ChEBI" id="CHEBI:30616"/>
        <dbReference type="ChEBI" id="CHEBI:61977"/>
        <dbReference type="ChEBI" id="CHEBI:456216"/>
        <dbReference type="EC" id="2.7.11.1"/>
    </reaction>
</comment>
<dbReference type="AlphaFoldDB" id="E0UES6"/>
<evidence type="ECO:0000256" key="4">
    <source>
        <dbReference type="ARBA" id="ARBA00022741"/>
    </source>
</evidence>
<evidence type="ECO:0000256" key="5">
    <source>
        <dbReference type="ARBA" id="ARBA00022777"/>
    </source>
</evidence>
<evidence type="ECO:0000256" key="8">
    <source>
        <dbReference type="ARBA" id="ARBA00048679"/>
    </source>
</evidence>
<evidence type="ECO:0000256" key="7">
    <source>
        <dbReference type="ARBA" id="ARBA00047899"/>
    </source>
</evidence>
<reference evidence="12" key="1">
    <citation type="journal article" date="2011" name="MBio">
        <title>Novel metabolic attributes of the genus Cyanothece, comprising a group of unicellular nitrogen-fixing Cyanobacteria.</title>
        <authorList>
            <person name="Bandyopadhyay A."/>
            <person name="Elvitigala T."/>
            <person name="Welsh E."/>
            <person name="Stockel J."/>
            <person name="Liberton M."/>
            <person name="Min H."/>
            <person name="Sherman L.A."/>
            <person name="Pakrasi H.B."/>
        </authorList>
    </citation>
    <scope>NUCLEOTIDE SEQUENCE [LARGE SCALE GENOMIC DNA]</scope>
    <source>
        <strain evidence="12">PCC 7822</strain>
    </source>
</reference>
<comment type="catalytic activity">
    <reaction evidence="8">
        <text>L-seryl-[protein] + ATP = O-phospho-L-seryl-[protein] + ADP + H(+)</text>
        <dbReference type="Rhea" id="RHEA:17989"/>
        <dbReference type="Rhea" id="RHEA-COMP:9863"/>
        <dbReference type="Rhea" id="RHEA-COMP:11604"/>
        <dbReference type="ChEBI" id="CHEBI:15378"/>
        <dbReference type="ChEBI" id="CHEBI:29999"/>
        <dbReference type="ChEBI" id="CHEBI:30616"/>
        <dbReference type="ChEBI" id="CHEBI:83421"/>
        <dbReference type="ChEBI" id="CHEBI:456216"/>
        <dbReference type="EC" id="2.7.11.1"/>
    </reaction>
</comment>
<dbReference type="EC" id="2.7.11.1" evidence="1"/>
<keyword evidence="4" id="KW-0547">Nucleotide-binding</keyword>
<dbReference type="Gene3D" id="1.10.510.10">
    <property type="entry name" value="Transferase(Phosphotransferase) domain 1"/>
    <property type="match status" value="1"/>
</dbReference>
<dbReference type="PROSITE" id="PS50011">
    <property type="entry name" value="PROTEIN_KINASE_DOM"/>
    <property type="match status" value="1"/>
</dbReference>
<dbReference type="eggNOG" id="COG0515">
    <property type="taxonomic scope" value="Bacteria"/>
</dbReference>
<dbReference type="InterPro" id="IPR011009">
    <property type="entry name" value="Kinase-like_dom_sf"/>
</dbReference>
<dbReference type="InterPro" id="IPR000719">
    <property type="entry name" value="Prot_kinase_dom"/>
</dbReference>